<dbReference type="SUPFAM" id="SSF51905">
    <property type="entry name" value="FAD/NAD(P)-binding domain"/>
    <property type="match status" value="1"/>
</dbReference>
<dbReference type="EMBL" id="JNVN01002834">
    <property type="protein sequence ID" value="KHJ31505.1"/>
    <property type="molecule type" value="Genomic_DNA"/>
</dbReference>
<sequence length="402" mass="44780">MCEPDMHQNYELEISSIQNFEAVVVGAGPAGIAVVGNLIEQKKTPILWVDDEFQAGRLNKCYREVPSNTRVKLFVAFCDALSSFKEVVKKTQRPNAYTTLQELGQNDTCHIAEAADLCLMLSQGLDQALGVYKRLGTVHSASWSDSCGWNISLKPQANEMVELSKFHSKILILCTGSYPKTSPLPVFHLHDIGLDLALNPSLLSSTLPRDSKINVAVIGASHSAILVLRNFYNLASSSHPSLRIKWFTRHTLRYAEERDGWIFNDNTGLKGEVSVWAKNNLEVGALELSPVGKYLEKIDTSGKEDEEELKERLNSCTHVVQAIGFTPREIPLLERNGKRLYPNFNHDLQVFEEHGKSVPGLFGAGIAWPQRVTDPEGHVSFDVGLWKFMRSAKKAALLWHAA</sequence>
<dbReference type="PANTHER" id="PTHR38688">
    <property type="entry name" value="PYR_REDOX_2 DOMAIN-CONTAINING PROTEIN"/>
    <property type="match status" value="1"/>
</dbReference>
<comment type="caution">
    <text evidence="1">The sequence shown here is derived from an EMBL/GenBank/DDBJ whole genome shotgun (WGS) entry which is preliminary data.</text>
</comment>
<dbReference type="OMA" id="VEYAVGF"/>
<protein>
    <recommendedName>
        <fullName evidence="3">FAD/NAD(P)-binding domain-containing protein</fullName>
    </recommendedName>
</protein>
<dbReference type="PANTHER" id="PTHR38688:SF1">
    <property type="entry name" value="FAD_NAD(P)-BINDING DOMAIN-CONTAINING PROTEIN"/>
    <property type="match status" value="1"/>
</dbReference>
<dbReference type="PRINTS" id="PR00368">
    <property type="entry name" value="FADPNR"/>
</dbReference>
<keyword evidence="2" id="KW-1185">Reference proteome</keyword>
<evidence type="ECO:0000313" key="1">
    <source>
        <dbReference type="EMBL" id="KHJ31505.1"/>
    </source>
</evidence>
<evidence type="ECO:0000313" key="2">
    <source>
        <dbReference type="Proteomes" id="UP000030854"/>
    </source>
</evidence>
<dbReference type="AlphaFoldDB" id="A0A0B1P2C9"/>
<accession>A0A0B1P2C9</accession>
<reference evidence="1 2" key="1">
    <citation type="journal article" date="2014" name="BMC Genomics">
        <title>Adaptive genomic structural variation in the grape powdery mildew pathogen, Erysiphe necator.</title>
        <authorList>
            <person name="Jones L."/>
            <person name="Riaz S."/>
            <person name="Morales-Cruz A."/>
            <person name="Amrine K.C."/>
            <person name="McGuire B."/>
            <person name="Gubler W.D."/>
            <person name="Walker M.A."/>
            <person name="Cantu D."/>
        </authorList>
    </citation>
    <scope>NUCLEOTIDE SEQUENCE [LARGE SCALE GENOMIC DNA]</scope>
    <source>
        <strain evidence="2">c</strain>
    </source>
</reference>
<dbReference type="Proteomes" id="UP000030854">
    <property type="component" value="Unassembled WGS sequence"/>
</dbReference>
<dbReference type="STRING" id="52586.A0A0B1P2C9"/>
<dbReference type="InterPro" id="IPR036188">
    <property type="entry name" value="FAD/NAD-bd_sf"/>
</dbReference>
<dbReference type="InterPro" id="IPR053275">
    <property type="entry name" value="Agnestin_monoxygenase"/>
</dbReference>
<name>A0A0B1P2C9_UNCNE</name>
<dbReference type="HOGENOM" id="CLU_033663_1_0_1"/>
<gene>
    <name evidence="1" type="ORF">EV44_g5823</name>
</gene>
<dbReference type="Gene3D" id="3.50.50.60">
    <property type="entry name" value="FAD/NAD(P)-binding domain"/>
    <property type="match status" value="1"/>
</dbReference>
<proteinExistence type="predicted"/>
<organism evidence="1 2">
    <name type="scientific">Uncinula necator</name>
    <name type="common">Grape powdery mildew</name>
    <dbReference type="NCBI Taxonomy" id="52586"/>
    <lineage>
        <taxon>Eukaryota</taxon>
        <taxon>Fungi</taxon>
        <taxon>Dikarya</taxon>
        <taxon>Ascomycota</taxon>
        <taxon>Pezizomycotina</taxon>
        <taxon>Leotiomycetes</taxon>
        <taxon>Erysiphales</taxon>
        <taxon>Erysiphaceae</taxon>
        <taxon>Erysiphe</taxon>
    </lineage>
</organism>
<evidence type="ECO:0008006" key="3">
    <source>
        <dbReference type="Google" id="ProtNLM"/>
    </source>
</evidence>